<evidence type="ECO:0000259" key="8">
    <source>
        <dbReference type="PROSITE" id="PS50164"/>
    </source>
</evidence>
<dbReference type="PANTHER" id="PTHR30562:SF1">
    <property type="entry name" value="UVRABC SYSTEM PROTEIN C"/>
    <property type="match status" value="1"/>
</dbReference>
<dbReference type="Pfam" id="PF01541">
    <property type="entry name" value="GIY-YIG"/>
    <property type="match status" value="1"/>
</dbReference>
<dbReference type="SUPFAM" id="SSF82771">
    <property type="entry name" value="GIY-YIG endonuclease"/>
    <property type="match status" value="1"/>
</dbReference>
<keyword evidence="1" id="KW-0963">Cytoplasm</keyword>
<dbReference type="InterPro" id="IPR000305">
    <property type="entry name" value="GIY-YIG_endonuc"/>
</dbReference>
<dbReference type="CDD" id="cd10434">
    <property type="entry name" value="GIY-YIG_UvrC_Cho"/>
    <property type="match status" value="1"/>
</dbReference>
<evidence type="ECO:0000256" key="4">
    <source>
        <dbReference type="ARBA" id="ARBA00022881"/>
    </source>
</evidence>
<evidence type="ECO:0000256" key="5">
    <source>
        <dbReference type="ARBA" id="ARBA00023204"/>
    </source>
</evidence>
<dbReference type="InterPro" id="IPR035901">
    <property type="entry name" value="GIY-YIG_endonuc_sf"/>
</dbReference>
<reference evidence="10" key="1">
    <citation type="submission" date="2019-03" db="EMBL/GenBank/DDBJ databases">
        <title>Single cell metagenomics reveals metabolic interactions within the superorganism composed of flagellate Streblomastix strix and complex community of Bacteroidetes bacteria on its surface.</title>
        <authorList>
            <person name="Treitli S.C."/>
            <person name="Kolisko M."/>
            <person name="Husnik F."/>
            <person name="Keeling P."/>
            <person name="Hampl V."/>
        </authorList>
    </citation>
    <scope>NUCLEOTIDE SEQUENCE</scope>
    <source>
        <strain evidence="10">STM</strain>
    </source>
</reference>
<feature type="domain" description="UVR" evidence="7">
    <location>
        <begin position="213"/>
        <end position="248"/>
    </location>
</feature>
<dbReference type="GO" id="GO:0009380">
    <property type="term" value="C:excinuclease repair complex"/>
    <property type="evidence" value="ECO:0007669"/>
    <property type="project" value="InterPro"/>
</dbReference>
<dbReference type="NCBIfam" id="TIGR00194">
    <property type="entry name" value="uvrC"/>
    <property type="match status" value="1"/>
</dbReference>
<protein>
    <submittedName>
        <fullName evidence="10">UvrABC system protein C</fullName>
    </submittedName>
</protein>
<evidence type="ECO:0000256" key="3">
    <source>
        <dbReference type="ARBA" id="ARBA00022769"/>
    </source>
</evidence>
<dbReference type="InterPro" id="IPR010994">
    <property type="entry name" value="RuvA_2-like"/>
</dbReference>
<evidence type="ECO:0000259" key="7">
    <source>
        <dbReference type="PROSITE" id="PS50151"/>
    </source>
</evidence>
<dbReference type="AlphaFoldDB" id="A0A5J4SUM7"/>
<gene>
    <name evidence="10" type="ORF">EZS27_002700</name>
</gene>
<feature type="domain" description="UvrC family homology region profile" evidence="9">
    <location>
        <begin position="275"/>
        <end position="484"/>
    </location>
</feature>
<dbReference type="InterPro" id="IPR050066">
    <property type="entry name" value="UvrABC_protein_C"/>
</dbReference>
<dbReference type="InterPro" id="IPR001162">
    <property type="entry name" value="UvrC_RNase_H_dom"/>
</dbReference>
<dbReference type="InterPro" id="IPR036876">
    <property type="entry name" value="UVR_dom_sf"/>
</dbReference>
<evidence type="ECO:0000256" key="6">
    <source>
        <dbReference type="ARBA" id="ARBA00023236"/>
    </source>
</evidence>
<dbReference type="InterPro" id="IPR038476">
    <property type="entry name" value="UvrC_RNase_H_dom_sf"/>
</dbReference>
<dbReference type="SUPFAM" id="SSF47781">
    <property type="entry name" value="RuvA domain 2-like"/>
    <property type="match status" value="1"/>
</dbReference>
<dbReference type="InterPro" id="IPR047296">
    <property type="entry name" value="GIY-YIG_UvrC_Cho"/>
</dbReference>
<dbReference type="PROSITE" id="PS50151">
    <property type="entry name" value="UVR"/>
    <property type="match status" value="1"/>
</dbReference>
<dbReference type="GO" id="GO:0006289">
    <property type="term" value="P:nucleotide-excision repair"/>
    <property type="evidence" value="ECO:0007669"/>
    <property type="project" value="InterPro"/>
</dbReference>
<dbReference type="GO" id="GO:0009381">
    <property type="term" value="F:excinuclease ABC activity"/>
    <property type="evidence" value="ECO:0007669"/>
    <property type="project" value="InterPro"/>
</dbReference>
<dbReference type="Pfam" id="PF22920">
    <property type="entry name" value="UvrC_RNaseH"/>
    <property type="match status" value="1"/>
</dbReference>
<evidence type="ECO:0000256" key="1">
    <source>
        <dbReference type="ARBA" id="ARBA00022490"/>
    </source>
</evidence>
<comment type="caution">
    <text evidence="10">The sequence shown here is derived from an EMBL/GenBank/DDBJ whole genome shotgun (WGS) entry which is preliminary data.</text>
</comment>
<evidence type="ECO:0000313" key="10">
    <source>
        <dbReference type="EMBL" id="KAA6349909.1"/>
    </source>
</evidence>
<keyword evidence="4" id="KW-0267">Excision nuclease</keyword>
<dbReference type="FunFam" id="3.40.1440.10:FF:000001">
    <property type="entry name" value="UvrABC system protein C"/>
    <property type="match status" value="1"/>
</dbReference>
<keyword evidence="6" id="KW-0742">SOS response</keyword>
<dbReference type="PROSITE" id="PS50165">
    <property type="entry name" value="UVRC"/>
    <property type="match status" value="1"/>
</dbReference>
<keyword evidence="5" id="KW-0234">DNA repair</keyword>
<evidence type="ECO:0000256" key="2">
    <source>
        <dbReference type="ARBA" id="ARBA00022763"/>
    </source>
</evidence>
<dbReference type="Gene3D" id="3.30.420.340">
    <property type="entry name" value="UvrC, RNAse H endonuclease domain"/>
    <property type="match status" value="1"/>
</dbReference>
<evidence type="ECO:0000259" key="9">
    <source>
        <dbReference type="PROSITE" id="PS50165"/>
    </source>
</evidence>
<dbReference type="SMART" id="SM00465">
    <property type="entry name" value="GIYc"/>
    <property type="match status" value="1"/>
</dbReference>
<organism evidence="10">
    <name type="scientific">termite gut metagenome</name>
    <dbReference type="NCBI Taxonomy" id="433724"/>
    <lineage>
        <taxon>unclassified sequences</taxon>
        <taxon>metagenomes</taxon>
        <taxon>organismal metagenomes</taxon>
    </lineage>
</organism>
<proteinExistence type="inferred from homology"/>
<sequence>MEDKQIDTSGYLKGIVANLPEKPGIYQYLNTENTIIYVGKAKNLKRRVYSYFSKEHENGKTRVLVSKIADIRYIVVNTEEDALLLENNLIKKYRPRYNVLLKDDKTYPSICIQNEEFPRVFKTRKIIRNGSFYYGPYSHVPSMYAVLNLIKHLYPIRTCNLKLSPENIQAGKFNVCLKYHIKNCMGPCIGLQSHEEYIKNIEQIKEILKGDTQKISKVLLQEMQEFARNMKFEEAQKIKEKYTLIENYRSKSEVVSSTLHNIDVFSIEEEGEKAAFINYLHIANGAINQAFTFEYKKKLNESKEELLALGIVEMRERYKSQSREIIIPFEIEIELSDITFTVPQRGDKKKLLELSLLNVKQYKADRLKQAEKLNPEQRSMRLMKEIQEELHIDKLPIRIECFDNSNIQGTDAVAACVVFKMAKPAKQDYRKYNIKTVTGADDYASMKEVVNRKYRRAIEENHPLPDLIITDGGKGQMEVVRQVIEDELKLNIPIAGLAKDNKHRTSELLFGFPPKTIGMKQDSPLFRLMEEIQNEVHRFAITFHRDKRSKRQIASALDEIKGIGEKTKDILLKEFKSVKRIKEASFEELAAVIGEAKAKTVKENLHP</sequence>
<dbReference type="Pfam" id="PF08459">
    <property type="entry name" value="UvrC_RNaseH_dom"/>
    <property type="match status" value="1"/>
</dbReference>
<feature type="domain" description="GIY-YIG" evidence="8">
    <location>
        <begin position="21"/>
        <end position="99"/>
    </location>
</feature>
<dbReference type="Pfam" id="PF14520">
    <property type="entry name" value="HHH_5"/>
    <property type="match status" value="1"/>
</dbReference>
<keyword evidence="3" id="KW-0228">DNA excision</keyword>
<keyword evidence="2" id="KW-0227">DNA damage</keyword>
<dbReference type="PANTHER" id="PTHR30562">
    <property type="entry name" value="UVRC/OXIDOREDUCTASE"/>
    <property type="match status" value="1"/>
</dbReference>
<dbReference type="FunFam" id="3.30.420.340:FF:000002">
    <property type="entry name" value="UvrABC system protein C"/>
    <property type="match status" value="1"/>
</dbReference>
<dbReference type="InterPro" id="IPR004791">
    <property type="entry name" value="UvrC"/>
</dbReference>
<dbReference type="SUPFAM" id="SSF46600">
    <property type="entry name" value="C-terminal UvrC-binding domain of UvrB"/>
    <property type="match status" value="1"/>
</dbReference>
<dbReference type="GO" id="GO:0009432">
    <property type="term" value="P:SOS response"/>
    <property type="evidence" value="ECO:0007669"/>
    <property type="project" value="UniProtKB-KW"/>
</dbReference>
<dbReference type="HAMAP" id="MF_00203">
    <property type="entry name" value="UvrC"/>
    <property type="match status" value="1"/>
</dbReference>
<dbReference type="Gene3D" id="3.40.1440.10">
    <property type="entry name" value="GIY-YIG endonuclease"/>
    <property type="match status" value="1"/>
</dbReference>
<name>A0A5J4SUM7_9ZZZZ</name>
<dbReference type="EMBL" id="SNRY01000037">
    <property type="protein sequence ID" value="KAA6349909.1"/>
    <property type="molecule type" value="Genomic_DNA"/>
</dbReference>
<dbReference type="Gene3D" id="1.10.150.20">
    <property type="entry name" value="5' to 3' exonuclease, C-terminal subdomain"/>
    <property type="match status" value="1"/>
</dbReference>
<dbReference type="InterPro" id="IPR001943">
    <property type="entry name" value="UVR_dom"/>
</dbReference>
<dbReference type="PROSITE" id="PS50164">
    <property type="entry name" value="GIY_YIG"/>
    <property type="match status" value="1"/>
</dbReference>
<accession>A0A5J4SUM7</accession>